<dbReference type="HOGENOM" id="CLU_1948796_0_0_1"/>
<feature type="compositionally biased region" description="Acidic residues" evidence="1">
    <location>
        <begin position="84"/>
        <end position="129"/>
    </location>
</feature>
<dbReference type="Proteomes" id="UP000019373">
    <property type="component" value="Unassembled WGS sequence"/>
</dbReference>
<evidence type="ECO:0000313" key="2">
    <source>
        <dbReference type="EMBL" id="ERF72906.1"/>
    </source>
</evidence>
<protein>
    <submittedName>
        <fullName evidence="2">Uncharacterized protein</fullName>
    </submittedName>
</protein>
<dbReference type="RefSeq" id="XP_007801450.1">
    <property type="nucleotide sequence ID" value="XM_007803259.1"/>
</dbReference>
<accession>U1GLX1</accession>
<name>U1GLX1_ENDPU</name>
<evidence type="ECO:0000313" key="3">
    <source>
        <dbReference type="Proteomes" id="UP000019373"/>
    </source>
</evidence>
<dbReference type="GeneID" id="19243578"/>
<keyword evidence="3" id="KW-1185">Reference proteome</keyword>
<feature type="compositionally biased region" description="Basic and acidic residues" evidence="1">
    <location>
        <begin position="58"/>
        <end position="72"/>
    </location>
</feature>
<dbReference type="EMBL" id="KE721016">
    <property type="protein sequence ID" value="ERF72906.1"/>
    <property type="molecule type" value="Genomic_DNA"/>
</dbReference>
<feature type="region of interest" description="Disordered" evidence="1">
    <location>
        <begin position="58"/>
        <end position="129"/>
    </location>
</feature>
<proteinExistence type="predicted"/>
<sequence>MDDGVDWNERERNIWITQMIESWSKGDTSNRHTRQYCIDQYGVNFVKEELPSLLRRDGLPEDEVVRLTKDSLDMEPPPPHPYWEDEDESDSDCEESEDSQGEYDEDSDAGSDEDSDDELSDGWQTADED</sequence>
<dbReference type="AlphaFoldDB" id="U1GLX1"/>
<reference evidence="3" key="1">
    <citation type="journal article" date="2014" name="BMC Genomics">
        <title>Genome characteristics reveal the impact of lichenization on lichen-forming fungus Endocarpon pusillum Hedwig (Verrucariales, Ascomycota).</title>
        <authorList>
            <person name="Wang Y.-Y."/>
            <person name="Liu B."/>
            <person name="Zhang X.-Y."/>
            <person name="Zhou Q.-M."/>
            <person name="Zhang T."/>
            <person name="Li H."/>
            <person name="Yu Y.-F."/>
            <person name="Zhang X.-L."/>
            <person name="Hao X.-Y."/>
            <person name="Wang M."/>
            <person name="Wang L."/>
            <person name="Wei J.-C."/>
        </authorList>
    </citation>
    <scope>NUCLEOTIDE SEQUENCE [LARGE SCALE GENOMIC DNA]</scope>
    <source>
        <strain evidence="3">Z07020 / HMAS-L-300199</strain>
    </source>
</reference>
<gene>
    <name evidence="2" type="ORF">EPUS_08734</name>
</gene>
<organism evidence="2 3">
    <name type="scientific">Endocarpon pusillum (strain Z07020 / HMAS-L-300199)</name>
    <name type="common">Lichen-forming fungus</name>
    <dbReference type="NCBI Taxonomy" id="1263415"/>
    <lineage>
        <taxon>Eukaryota</taxon>
        <taxon>Fungi</taxon>
        <taxon>Dikarya</taxon>
        <taxon>Ascomycota</taxon>
        <taxon>Pezizomycotina</taxon>
        <taxon>Eurotiomycetes</taxon>
        <taxon>Chaetothyriomycetidae</taxon>
        <taxon>Verrucariales</taxon>
        <taxon>Verrucariaceae</taxon>
        <taxon>Endocarpon</taxon>
    </lineage>
</organism>
<evidence type="ECO:0000256" key="1">
    <source>
        <dbReference type="SAM" id="MobiDB-lite"/>
    </source>
</evidence>